<evidence type="ECO:0000256" key="5">
    <source>
        <dbReference type="ARBA" id="ARBA00022984"/>
    </source>
</evidence>
<evidence type="ECO:0000256" key="2">
    <source>
        <dbReference type="ARBA" id="ARBA00022729"/>
    </source>
</evidence>
<comment type="caution">
    <text evidence="14">The sequence shown here is derived from an EMBL/GenBank/DDBJ whole genome shotgun (WGS) entry which is preliminary data.</text>
</comment>
<dbReference type="GO" id="GO:0071555">
    <property type="term" value="P:cell wall organization"/>
    <property type="evidence" value="ECO:0007669"/>
    <property type="project" value="UniProtKB-KW"/>
</dbReference>
<evidence type="ECO:0000256" key="8">
    <source>
        <dbReference type="PIRSR" id="PIRSR618044-2"/>
    </source>
</evidence>
<dbReference type="PANTHER" id="PTHR34978:SF3">
    <property type="entry name" value="SLR0241 PROTEIN"/>
    <property type="match status" value="1"/>
</dbReference>
<feature type="transmembrane region" description="Helical" evidence="11">
    <location>
        <begin position="238"/>
        <end position="260"/>
    </location>
</feature>
<keyword evidence="11" id="KW-1133">Transmembrane helix</keyword>
<gene>
    <name evidence="14" type="ORF">GCT13_47010</name>
</gene>
<dbReference type="AlphaFoldDB" id="A0A7X1NLX5"/>
<dbReference type="CDD" id="cd07341">
    <property type="entry name" value="M56_BlaR1_MecR1_like"/>
    <property type="match status" value="1"/>
</dbReference>
<evidence type="ECO:0000256" key="6">
    <source>
        <dbReference type="ARBA" id="ARBA00023316"/>
    </source>
</evidence>
<feature type="transmembrane region" description="Helical" evidence="11">
    <location>
        <begin position="128"/>
        <end position="154"/>
    </location>
</feature>
<dbReference type="Pfam" id="PF00768">
    <property type="entry name" value="Peptidase_S11"/>
    <property type="match status" value="1"/>
</dbReference>
<evidence type="ECO:0000259" key="13">
    <source>
        <dbReference type="Pfam" id="PF05569"/>
    </source>
</evidence>
<keyword evidence="11" id="KW-0812">Transmembrane</keyword>
<keyword evidence="11" id="KW-0472">Membrane</keyword>
<evidence type="ECO:0000256" key="9">
    <source>
        <dbReference type="RuleBase" id="RU004016"/>
    </source>
</evidence>
<comment type="similarity">
    <text evidence="1 9">Belongs to the peptidase S11 family.</text>
</comment>
<dbReference type="Pfam" id="PF05569">
    <property type="entry name" value="Peptidase_M56"/>
    <property type="match status" value="1"/>
</dbReference>
<dbReference type="PRINTS" id="PR00725">
    <property type="entry name" value="DADACBPTASE1"/>
</dbReference>
<evidence type="ECO:0000259" key="12">
    <source>
        <dbReference type="Pfam" id="PF00768"/>
    </source>
</evidence>
<keyword evidence="3" id="KW-0378">Hydrolase</keyword>
<dbReference type="SUPFAM" id="SSF56601">
    <property type="entry name" value="beta-lactamase/transpeptidase-like"/>
    <property type="match status" value="1"/>
</dbReference>
<dbReference type="InterPro" id="IPR001967">
    <property type="entry name" value="Peptidase_S11_N"/>
</dbReference>
<dbReference type="GO" id="GO:0009002">
    <property type="term" value="F:serine-type D-Ala-D-Ala carboxypeptidase activity"/>
    <property type="evidence" value="ECO:0007669"/>
    <property type="project" value="InterPro"/>
</dbReference>
<dbReference type="PANTHER" id="PTHR34978">
    <property type="entry name" value="POSSIBLE SENSOR-TRANSDUCER PROTEIN BLAR"/>
    <property type="match status" value="1"/>
</dbReference>
<protein>
    <submittedName>
        <fullName evidence="14">M48 family metalloprotease</fullName>
    </submittedName>
</protein>
<feature type="active site" description="Proton acceptor" evidence="7">
    <location>
        <position position="403"/>
    </location>
</feature>
<sequence length="614" mass="66198">MPHPPSQPSTVFGTSPRGNSQVSARRRAMSPSSWTFVQALGWALVHFVWQGALIGMATALSLRLLRGASPRSRYALLCVSLLLCLGVPVLDVYRGIETVSRTSGWLPMTGSHVALTINSRASLAIQAVLPWLVAAWLVGVAAMSCRLAAGLLWVRRLGRAFPDWPDTHWQNCVSALAARCGVSRSVTLRVAAQLSGPLTIGWWRPLVLVPAALLARMPPDLFEAVLAHEVAHIKRADYLVNLLQSVIEALLFYHPAVWWLSRQIRIERECLADQIAAALIQNPRRLALALEQLDILQSTNAEYTPVAQSAQGGHLLDRIKRLCQPAPSATNWAARVPAIAFGLVALCATTQTLWPSPALRDTAGVVPVGLLESNHVVVIDDNSGQVLFQRRPDDIVPIASLTKLMTAMVVLDAQPDMNRTIRIDASDAEALRPSRTGLPVGASLPLYAVLQLALMSSNNSAAYALAHDYPGGFPAFQAAMRAKIAALGLKHTTIDEPTGLSPLNTSTASDVSVMVNAAARYPAIARATTDSRSVVPIDGKLVEYQNTNPLVGQKGWDIALSKTGFTDAAGRCLIMRLRSVRDSVTMVFLDAGPAAFPARDAINIRRLLLAHKLA</sequence>
<evidence type="ECO:0000256" key="7">
    <source>
        <dbReference type="PIRSR" id="PIRSR618044-1"/>
    </source>
</evidence>
<feature type="transmembrane region" description="Helical" evidence="11">
    <location>
        <begin position="74"/>
        <end position="96"/>
    </location>
</feature>
<feature type="compositionally biased region" description="Polar residues" evidence="10">
    <location>
        <begin position="8"/>
        <end position="23"/>
    </location>
</feature>
<evidence type="ECO:0000256" key="3">
    <source>
        <dbReference type="ARBA" id="ARBA00022801"/>
    </source>
</evidence>
<feature type="domain" description="Peptidase M56" evidence="13">
    <location>
        <begin position="120"/>
        <end position="306"/>
    </location>
</feature>
<keyword evidence="4" id="KW-0133">Cell shape</keyword>
<feature type="transmembrane region" description="Helical" evidence="11">
    <location>
        <begin position="39"/>
        <end position="62"/>
    </location>
</feature>
<dbReference type="InterPro" id="IPR052173">
    <property type="entry name" value="Beta-lactam_resp_regulator"/>
</dbReference>
<evidence type="ECO:0000256" key="1">
    <source>
        <dbReference type="ARBA" id="ARBA00007164"/>
    </source>
</evidence>
<proteinExistence type="inferred from homology"/>
<feature type="active site" evidence="7">
    <location>
        <position position="457"/>
    </location>
</feature>
<evidence type="ECO:0000256" key="4">
    <source>
        <dbReference type="ARBA" id="ARBA00022960"/>
    </source>
</evidence>
<feature type="active site" description="Acyl-ester intermediate" evidence="7">
    <location>
        <position position="400"/>
    </location>
</feature>
<evidence type="ECO:0000256" key="11">
    <source>
        <dbReference type="SAM" id="Phobius"/>
    </source>
</evidence>
<dbReference type="InterPro" id="IPR008756">
    <property type="entry name" value="Peptidase_M56"/>
</dbReference>
<dbReference type="GO" id="GO:0008237">
    <property type="term" value="F:metallopeptidase activity"/>
    <property type="evidence" value="ECO:0007669"/>
    <property type="project" value="UniProtKB-KW"/>
</dbReference>
<feature type="binding site" evidence="8">
    <location>
        <position position="562"/>
    </location>
    <ligand>
        <name>substrate</name>
    </ligand>
</feature>
<keyword evidence="14" id="KW-0645">Protease</keyword>
<keyword evidence="14" id="KW-0482">Metalloprotease</keyword>
<dbReference type="GO" id="GO:0006508">
    <property type="term" value="P:proteolysis"/>
    <property type="evidence" value="ECO:0007669"/>
    <property type="project" value="UniProtKB-KW"/>
</dbReference>
<keyword evidence="15" id="KW-1185">Reference proteome</keyword>
<dbReference type="InterPro" id="IPR012338">
    <property type="entry name" value="Beta-lactam/transpept-like"/>
</dbReference>
<feature type="region of interest" description="Disordered" evidence="10">
    <location>
        <begin position="1"/>
        <end position="24"/>
    </location>
</feature>
<dbReference type="EMBL" id="WHNP01000173">
    <property type="protein sequence ID" value="MPW24016.1"/>
    <property type="molecule type" value="Genomic_DNA"/>
</dbReference>
<feature type="domain" description="Peptidase S11 D-alanyl-D-alanine carboxypeptidase A N-terminal" evidence="12">
    <location>
        <begin position="371"/>
        <end position="591"/>
    </location>
</feature>
<dbReference type="InterPro" id="IPR018044">
    <property type="entry name" value="Peptidase_S11"/>
</dbReference>
<organism evidence="14 15">
    <name type="scientific">Paraburkholderia franconis</name>
    <dbReference type="NCBI Taxonomy" id="2654983"/>
    <lineage>
        <taxon>Bacteria</taxon>
        <taxon>Pseudomonadati</taxon>
        <taxon>Pseudomonadota</taxon>
        <taxon>Betaproteobacteria</taxon>
        <taxon>Burkholderiales</taxon>
        <taxon>Burkholderiaceae</taxon>
        <taxon>Paraburkholderia</taxon>
    </lineage>
</organism>
<dbReference type="Gene3D" id="3.30.2010.10">
    <property type="entry name" value="Metalloproteases ('zincins'), catalytic domain"/>
    <property type="match status" value="1"/>
</dbReference>
<evidence type="ECO:0000313" key="15">
    <source>
        <dbReference type="Proteomes" id="UP000484381"/>
    </source>
</evidence>
<keyword evidence="2" id="KW-0732">Signal</keyword>
<dbReference type="GO" id="GO:0008360">
    <property type="term" value="P:regulation of cell shape"/>
    <property type="evidence" value="ECO:0007669"/>
    <property type="project" value="UniProtKB-KW"/>
</dbReference>
<evidence type="ECO:0000313" key="14">
    <source>
        <dbReference type="EMBL" id="MPW24016.1"/>
    </source>
</evidence>
<reference evidence="14 15" key="1">
    <citation type="submission" date="2019-10" db="EMBL/GenBank/DDBJ databases">
        <title>Paraburkholderia sp. isolated from nodules of Mimosa pudica from Brazilian Atlantic Forest soils.</title>
        <authorList>
            <person name="Paulitsch F."/>
            <person name="Hungria M."/>
            <person name="Dall'Agnol R."/>
        </authorList>
    </citation>
    <scope>NUCLEOTIDE SEQUENCE [LARGE SCALE GENOMIC DNA]</scope>
    <source>
        <strain evidence="14 15">CNPSo 3157</strain>
    </source>
</reference>
<dbReference type="Gene3D" id="3.40.710.10">
    <property type="entry name" value="DD-peptidase/beta-lactamase superfamily"/>
    <property type="match status" value="1"/>
</dbReference>
<keyword evidence="5" id="KW-0573">Peptidoglycan synthesis</keyword>
<dbReference type="Proteomes" id="UP000484381">
    <property type="component" value="Unassembled WGS sequence"/>
</dbReference>
<name>A0A7X1NLX5_9BURK</name>
<accession>A0A7X1NLX5</accession>
<dbReference type="GO" id="GO:0009252">
    <property type="term" value="P:peptidoglycan biosynthetic process"/>
    <property type="evidence" value="ECO:0007669"/>
    <property type="project" value="UniProtKB-KW"/>
</dbReference>
<keyword evidence="6" id="KW-0961">Cell wall biogenesis/degradation</keyword>
<evidence type="ECO:0000256" key="10">
    <source>
        <dbReference type="SAM" id="MobiDB-lite"/>
    </source>
</evidence>